<dbReference type="GO" id="GO:0009279">
    <property type="term" value="C:cell outer membrane"/>
    <property type="evidence" value="ECO:0007669"/>
    <property type="project" value="UniProtKB-SubCell"/>
</dbReference>
<evidence type="ECO:0000256" key="8">
    <source>
        <dbReference type="SAM" id="MobiDB-lite"/>
    </source>
</evidence>
<dbReference type="PANTHER" id="PTHR30026:SF22">
    <property type="entry name" value="OUTER MEMBRANE EFFLUX PROTEIN"/>
    <property type="match status" value="1"/>
</dbReference>
<keyword evidence="4" id="KW-1134">Transmembrane beta strand</keyword>
<feature type="signal peptide" evidence="9">
    <location>
        <begin position="1"/>
        <end position="32"/>
    </location>
</feature>
<keyword evidence="9" id="KW-0732">Signal</keyword>
<evidence type="ECO:0000313" key="11">
    <source>
        <dbReference type="Proteomes" id="UP000238220"/>
    </source>
</evidence>
<evidence type="ECO:0000256" key="1">
    <source>
        <dbReference type="ARBA" id="ARBA00004442"/>
    </source>
</evidence>
<feature type="region of interest" description="Disordered" evidence="8">
    <location>
        <begin position="81"/>
        <end position="103"/>
    </location>
</feature>
<gene>
    <name evidence="10" type="ORF">C3942_13705</name>
</gene>
<evidence type="ECO:0000256" key="6">
    <source>
        <dbReference type="ARBA" id="ARBA00023136"/>
    </source>
</evidence>
<reference evidence="10 11" key="1">
    <citation type="submission" date="2018-02" db="EMBL/GenBank/DDBJ databases">
        <title>Genome sequencing of Solimonas sp. HR-BB.</title>
        <authorList>
            <person name="Lee Y."/>
            <person name="Jeon C.O."/>
        </authorList>
    </citation>
    <scope>NUCLEOTIDE SEQUENCE [LARGE SCALE GENOMIC DNA]</scope>
    <source>
        <strain evidence="10 11">HR-BB</strain>
    </source>
</reference>
<comment type="similarity">
    <text evidence="2">Belongs to the outer membrane factor (OMF) (TC 1.B.17) family.</text>
</comment>
<dbReference type="Proteomes" id="UP000238220">
    <property type="component" value="Unassembled WGS sequence"/>
</dbReference>
<evidence type="ECO:0000256" key="7">
    <source>
        <dbReference type="ARBA" id="ARBA00023237"/>
    </source>
</evidence>
<dbReference type="InterPro" id="IPR003423">
    <property type="entry name" value="OMP_efflux"/>
</dbReference>
<keyword evidence="6" id="KW-0472">Membrane</keyword>
<evidence type="ECO:0000256" key="5">
    <source>
        <dbReference type="ARBA" id="ARBA00022692"/>
    </source>
</evidence>
<dbReference type="InterPro" id="IPR051906">
    <property type="entry name" value="TolC-like"/>
</dbReference>
<comment type="subcellular location">
    <subcellularLocation>
        <location evidence="1">Cell outer membrane</location>
    </subcellularLocation>
</comment>
<dbReference type="InterPro" id="IPR010130">
    <property type="entry name" value="T1SS_OMP_TolC"/>
</dbReference>
<keyword evidence="7" id="KW-0998">Cell outer membrane</keyword>
<dbReference type="Pfam" id="PF02321">
    <property type="entry name" value="OEP"/>
    <property type="match status" value="2"/>
</dbReference>
<name>A0A2S5TEH5_9GAMM</name>
<proteinExistence type="inferred from homology"/>
<evidence type="ECO:0000256" key="4">
    <source>
        <dbReference type="ARBA" id="ARBA00022452"/>
    </source>
</evidence>
<accession>A0A2S5TEH5</accession>
<dbReference type="EMBL" id="PSNW01000007">
    <property type="protein sequence ID" value="PPE73322.1"/>
    <property type="molecule type" value="Genomic_DNA"/>
</dbReference>
<feature type="chain" id="PRO_5015682818" description="Type I secretion protein TolC" evidence="9">
    <location>
        <begin position="33"/>
        <end position="433"/>
    </location>
</feature>
<comment type="caution">
    <text evidence="10">The sequence shown here is derived from an EMBL/GenBank/DDBJ whole genome shotgun (WGS) entry which is preliminary data.</text>
</comment>
<dbReference type="OrthoDB" id="9813458at2"/>
<organism evidence="10 11">
    <name type="scientific">Solimonas fluminis</name>
    <dbReference type="NCBI Taxonomy" id="2086571"/>
    <lineage>
        <taxon>Bacteria</taxon>
        <taxon>Pseudomonadati</taxon>
        <taxon>Pseudomonadota</taxon>
        <taxon>Gammaproteobacteria</taxon>
        <taxon>Nevskiales</taxon>
        <taxon>Nevskiaceae</taxon>
        <taxon>Solimonas</taxon>
    </lineage>
</organism>
<dbReference type="Gene3D" id="1.20.1600.10">
    <property type="entry name" value="Outer membrane efflux proteins (OEP)"/>
    <property type="match status" value="1"/>
</dbReference>
<dbReference type="GO" id="GO:0015562">
    <property type="term" value="F:efflux transmembrane transporter activity"/>
    <property type="evidence" value="ECO:0007669"/>
    <property type="project" value="InterPro"/>
</dbReference>
<evidence type="ECO:0000256" key="9">
    <source>
        <dbReference type="SAM" id="SignalP"/>
    </source>
</evidence>
<protein>
    <recommendedName>
        <fullName evidence="12">Type I secretion protein TolC</fullName>
    </recommendedName>
</protein>
<dbReference type="SUPFAM" id="SSF56954">
    <property type="entry name" value="Outer membrane efflux proteins (OEP)"/>
    <property type="match status" value="1"/>
</dbReference>
<sequence length="433" mass="44988">MAAASKAEVVRRQAMKHPVLIALLLAAPAAQALTLNEAAQAALRSDPRIQAADADVAAAAGGLDLARAGYRPTLGASADIGRSDFQVDSPFPPSGTRTPNSAGVQLTQPIYAGGRIDAAYDAAASDADGAGSRQAATRQQVLLAAVNAYLSVARDRVVIDLNEANLRALSTAGGDTQKRFDAGEATRTDVSQAQARVAGAQAELAGARAALRASAASFERVVGAAPEALAETAAEPALPATLAEALQQSRGSPLLREAQAQQRAARAGVAGARAAAMPTLSFDAQASTADNTDFGYERIDRWSALVKLQVPLYQGGGLRARVHEAEARETQAGALAADAQRAVDESVIQSWEALQAARDRVPAYEAQVQAAEYALDGVRKELQVGSRTTLDLLDAERELLAAQVNLANSRRDRTAAAYRLLAACGQLELAAIR</sequence>
<evidence type="ECO:0000313" key="10">
    <source>
        <dbReference type="EMBL" id="PPE73322.1"/>
    </source>
</evidence>
<dbReference type="AlphaFoldDB" id="A0A2S5TEH5"/>
<evidence type="ECO:0000256" key="2">
    <source>
        <dbReference type="ARBA" id="ARBA00007613"/>
    </source>
</evidence>
<dbReference type="NCBIfam" id="TIGR01844">
    <property type="entry name" value="type_I_sec_TolC"/>
    <property type="match status" value="1"/>
</dbReference>
<keyword evidence="3" id="KW-0813">Transport</keyword>
<keyword evidence="5" id="KW-0812">Transmembrane</keyword>
<evidence type="ECO:0008006" key="12">
    <source>
        <dbReference type="Google" id="ProtNLM"/>
    </source>
</evidence>
<keyword evidence="11" id="KW-1185">Reference proteome</keyword>
<dbReference type="GO" id="GO:1990281">
    <property type="term" value="C:efflux pump complex"/>
    <property type="evidence" value="ECO:0007669"/>
    <property type="project" value="TreeGrafter"/>
</dbReference>
<dbReference type="PANTHER" id="PTHR30026">
    <property type="entry name" value="OUTER MEMBRANE PROTEIN TOLC"/>
    <property type="match status" value="1"/>
</dbReference>
<dbReference type="GO" id="GO:0015288">
    <property type="term" value="F:porin activity"/>
    <property type="evidence" value="ECO:0007669"/>
    <property type="project" value="TreeGrafter"/>
</dbReference>
<evidence type="ECO:0000256" key="3">
    <source>
        <dbReference type="ARBA" id="ARBA00022448"/>
    </source>
</evidence>